<name>M1DG69_SOLTU</name>
<dbReference type="PaxDb" id="4113-PGSC0003DMT400088541"/>
<dbReference type="InterPro" id="IPR046796">
    <property type="entry name" value="Transposase_32_dom"/>
</dbReference>
<evidence type="ECO:0000313" key="4">
    <source>
        <dbReference type="Proteomes" id="UP000011115"/>
    </source>
</evidence>
<evidence type="ECO:0000259" key="2">
    <source>
        <dbReference type="Pfam" id="PF20167"/>
    </source>
</evidence>
<dbReference type="HOGENOM" id="CLU_843091_0_0_1"/>
<dbReference type="Gramene" id="PGSC0003DMT400088541">
    <property type="protein sequence ID" value="PGSC0003DMT400088541"/>
    <property type="gene ID" value="PGSC0003DMG400038112"/>
</dbReference>
<sequence length="330" mass="36811">MNQGRQGELGLGILGNFDDDNQDNVNNPRNPNNQGVPPVVPAKLVRDVAVPLTANLASSIRKPPLGGGLPGDTEPNPKQLHAVSTRSGLQLEELAPKKRDIEVSNEEKKVEEVVKSSNVEVAWVWLKIVCSVLLPAKHLTEVTRDKVVLVYMLMKEMPINVGAILRQNMMKFRNNLRWRFCYGGLITRFLRAEGIEEKTVDMTVAYHLDLTGQLVDVTRTKALDMSHGHVLFAQERQARDDSVMARMFGMTELQLRICGRPVTDAEMETMAERYPLTESAVFLCRTGPAFLEPLDDDEATADEAMDDEEDDVVDEEANALMVFNHGDDEA</sequence>
<evidence type="ECO:0000313" key="3">
    <source>
        <dbReference type="EnsemblPlants" id="PGSC0003DMT400088541"/>
    </source>
</evidence>
<dbReference type="AlphaFoldDB" id="M1DG69"/>
<reference evidence="4" key="1">
    <citation type="journal article" date="2011" name="Nature">
        <title>Genome sequence and analysis of the tuber crop potato.</title>
        <authorList>
            <consortium name="The Potato Genome Sequencing Consortium"/>
        </authorList>
    </citation>
    <scope>NUCLEOTIDE SEQUENCE [LARGE SCALE GENOMIC DNA]</scope>
    <source>
        <strain evidence="4">cv. DM1-3 516 R44</strain>
    </source>
</reference>
<reference evidence="3" key="2">
    <citation type="submission" date="2015-06" db="UniProtKB">
        <authorList>
            <consortium name="EnsemblPlants"/>
        </authorList>
    </citation>
    <scope>IDENTIFICATION</scope>
    <source>
        <strain evidence="3">DM1-3 516 R44</strain>
    </source>
</reference>
<evidence type="ECO:0000256" key="1">
    <source>
        <dbReference type="SAM" id="MobiDB-lite"/>
    </source>
</evidence>
<dbReference type="Pfam" id="PF20167">
    <property type="entry name" value="Transposase_32"/>
    <property type="match status" value="1"/>
</dbReference>
<feature type="region of interest" description="Disordered" evidence="1">
    <location>
        <begin position="1"/>
        <end position="36"/>
    </location>
</feature>
<organism evidence="3 4">
    <name type="scientific">Solanum tuberosum</name>
    <name type="common">Potato</name>
    <dbReference type="NCBI Taxonomy" id="4113"/>
    <lineage>
        <taxon>Eukaryota</taxon>
        <taxon>Viridiplantae</taxon>
        <taxon>Streptophyta</taxon>
        <taxon>Embryophyta</taxon>
        <taxon>Tracheophyta</taxon>
        <taxon>Spermatophyta</taxon>
        <taxon>Magnoliopsida</taxon>
        <taxon>eudicotyledons</taxon>
        <taxon>Gunneridae</taxon>
        <taxon>Pentapetalae</taxon>
        <taxon>asterids</taxon>
        <taxon>lamiids</taxon>
        <taxon>Solanales</taxon>
        <taxon>Solanaceae</taxon>
        <taxon>Solanoideae</taxon>
        <taxon>Solaneae</taxon>
        <taxon>Solanum</taxon>
    </lineage>
</organism>
<dbReference type="Proteomes" id="UP000011115">
    <property type="component" value="Unassembled WGS sequence"/>
</dbReference>
<keyword evidence="4" id="KW-1185">Reference proteome</keyword>
<dbReference type="EnsemblPlants" id="PGSC0003DMT400088541">
    <property type="protein sequence ID" value="PGSC0003DMT400088541"/>
    <property type="gene ID" value="PGSC0003DMG400038112"/>
</dbReference>
<protein>
    <recommendedName>
        <fullName evidence="2">Putative plant transposon protein domain-containing protein</fullName>
    </recommendedName>
</protein>
<accession>M1DG69</accession>
<dbReference type="eggNOG" id="ENOG502SCSA">
    <property type="taxonomic scope" value="Eukaryota"/>
</dbReference>
<feature type="compositionally biased region" description="Low complexity" evidence="1">
    <location>
        <begin position="23"/>
        <end position="36"/>
    </location>
</feature>
<feature type="domain" description="Putative plant transposon protein" evidence="2">
    <location>
        <begin position="114"/>
        <end position="195"/>
    </location>
</feature>
<dbReference type="InParanoid" id="M1DG69"/>
<proteinExistence type="predicted"/>